<dbReference type="Gene3D" id="3.40.190.10">
    <property type="entry name" value="Periplasmic binding protein-like II"/>
    <property type="match status" value="2"/>
</dbReference>
<dbReference type="RefSeq" id="WP_188771032.1">
    <property type="nucleotide sequence ID" value="NZ_BMHK01000011.1"/>
</dbReference>
<name>A0A916X4M2_9SPHN</name>
<protein>
    <recommendedName>
        <fullName evidence="4">SsuA/THI5-like domain-containing protein</fullName>
    </recommendedName>
</protein>
<dbReference type="PANTHER" id="PTHR30024">
    <property type="entry name" value="ALIPHATIC SULFONATES-BINDING PROTEIN-RELATED"/>
    <property type="match status" value="1"/>
</dbReference>
<reference evidence="5" key="1">
    <citation type="journal article" date="2014" name="Int. J. Syst. Evol. Microbiol.">
        <title>Complete genome sequence of Corynebacterium casei LMG S-19264T (=DSM 44701T), isolated from a smear-ripened cheese.</title>
        <authorList>
            <consortium name="US DOE Joint Genome Institute (JGI-PGF)"/>
            <person name="Walter F."/>
            <person name="Albersmeier A."/>
            <person name="Kalinowski J."/>
            <person name="Ruckert C."/>
        </authorList>
    </citation>
    <scope>NUCLEOTIDE SEQUENCE</scope>
    <source>
        <strain evidence="5">CGMCC 1.15095</strain>
    </source>
</reference>
<dbReference type="InterPro" id="IPR015168">
    <property type="entry name" value="SsuA/THI5"/>
</dbReference>
<evidence type="ECO:0000256" key="3">
    <source>
        <dbReference type="ARBA" id="ARBA00022729"/>
    </source>
</evidence>
<evidence type="ECO:0000313" key="6">
    <source>
        <dbReference type="Proteomes" id="UP000608154"/>
    </source>
</evidence>
<accession>A0A916X4M2</accession>
<comment type="similarity">
    <text evidence="2">Belongs to the bacterial solute-binding protein SsuA/TauA family.</text>
</comment>
<dbReference type="Proteomes" id="UP000608154">
    <property type="component" value="Unassembled WGS sequence"/>
</dbReference>
<dbReference type="Pfam" id="PF09084">
    <property type="entry name" value="NMT1"/>
    <property type="match status" value="1"/>
</dbReference>
<proteinExistence type="inferred from homology"/>
<evidence type="ECO:0000256" key="2">
    <source>
        <dbReference type="ARBA" id="ARBA00010742"/>
    </source>
</evidence>
<evidence type="ECO:0000259" key="4">
    <source>
        <dbReference type="Pfam" id="PF09084"/>
    </source>
</evidence>
<reference evidence="5" key="2">
    <citation type="submission" date="2020-09" db="EMBL/GenBank/DDBJ databases">
        <authorList>
            <person name="Sun Q."/>
            <person name="Zhou Y."/>
        </authorList>
    </citation>
    <scope>NUCLEOTIDE SEQUENCE</scope>
    <source>
        <strain evidence="5">CGMCC 1.15095</strain>
    </source>
</reference>
<gene>
    <name evidence="5" type="ORF">GCM10011494_19900</name>
</gene>
<keyword evidence="6" id="KW-1185">Reference proteome</keyword>
<dbReference type="SUPFAM" id="SSF53850">
    <property type="entry name" value="Periplasmic binding protein-like II"/>
    <property type="match status" value="1"/>
</dbReference>
<evidence type="ECO:0000313" key="5">
    <source>
        <dbReference type="EMBL" id="GGC01346.1"/>
    </source>
</evidence>
<dbReference type="PANTHER" id="PTHR30024:SF47">
    <property type="entry name" value="TAURINE-BINDING PERIPLASMIC PROTEIN"/>
    <property type="match status" value="1"/>
</dbReference>
<comment type="caution">
    <text evidence="5">The sequence shown here is derived from an EMBL/GenBank/DDBJ whole genome shotgun (WGS) entry which is preliminary data.</text>
</comment>
<dbReference type="GO" id="GO:0042597">
    <property type="term" value="C:periplasmic space"/>
    <property type="evidence" value="ECO:0007669"/>
    <property type="project" value="UniProtKB-SubCell"/>
</dbReference>
<evidence type="ECO:0000256" key="1">
    <source>
        <dbReference type="ARBA" id="ARBA00004418"/>
    </source>
</evidence>
<sequence length="297" mass="31170">MGATPASLNVIWFLPPTIQTVAAHKGYLDRAGLEVVGTQTQSSDEQFEALRDGKADAAVTAMDNVIMWRRRPGGEDLRIVAQIEADTGLTLMARAGTKGIADLAGSRLLVDSAQNGFVIALHAILADAGIDYAACDVVEAGGVVDRFERLVRGDGAATLLGPPFVERGIDMGMVRLAEICEAFPGFPGQGIVVRGDVVASKEEALADWLGALDRARAECRRDPAAATNLLEANGLPAAIAARMAGFVADTLEPSAKGIEILFEQRGRLGLPGGSDDPNTLRDDRLLRAVAQRSAAAS</sequence>
<dbReference type="AlphaFoldDB" id="A0A916X4M2"/>
<feature type="domain" description="SsuA/THI5-like" evidence="4">
    <location>
        <begin position="21"/>
        <end position="226"/>
    </location>
</feature>
<keyword evidence="3" id="KW-0732">Signal</keyword>
<organism evidence="5 6">
    <name type="scientific">Novosphingobium endophyticum</name>
    <dbReference type="NCBI Taxonomy" id="1955250"/>
    <lineage>
        <taxon>Bacteria</taxon>
        <taxon>Pseudomonadati</taxon>
        <taxon>Pseudomonadota</taxon>
        <taxon>Alphaproteobacteria</taxon>
        <taxon>Sphingomonadales</taxon>
        <taxon>Sphingomonadaceae</taxon>
        <taxon>Novosphingobium</taxon>
    </lineage>
</organism>
<dbReference type="EMBL" id="BMHK01000011">
    <property type="protein sequence ID" value="GGC01346.1"/>
    <property type="molecule type" value="Genomic_DNA"/>
</dbReference>
<comment type="subcellular location">
    <subcellularLocation>
        <location evidence="1">Periplasm</location>
    </subcellularLocation>
</comment>